<evidence type="ECO:0000256" key="6">
    <source>
        <dbReference type="ARBA" id="ARBA00022840"/>
    </source>
</evidence>
<dbReference type="OrthoDB" id="9760034at2"/>
<dbReference type="InterPro" id="IPR032284">
    <property type="entry name" value="RecQ_Zn-bd"/>
</dbReference>
<dbReference type="PROSITE" id="PS51194">
    <property type="entry name" value="HELICASE_CTER"/>
    <property type="match status" value="1"/>
</dbReference>
<evidence type="ECO:0000256" key="1">
    <source>
        <dbReference type="ARBA" id="ARBA00005446"/>
    </source>
</evidence>
<evidence type="ECO:0000313" key="16">
    <source>
        <dbReference type="EMBL" id="EYR64469.1"/>
    </source>
</evidence>
<dbReference type="PROSITE" id="PS51192">
    <property type="entry name" value="HELICASE_ATP_BIND_1"/>
    <property type="match status" value="1"/>
</dbReference>
<name>A0A021VTE1_9CELL</name>
<keyword evidence="6" id="KW-0067">ATP-binding</keyword>
<dbReference type="Gene3D" id="1.10.10.10">
    <property type="entry name" value="Winged helix-like DNA-binding domain superfamily/Winged helix DNA-binding domain"/>
    <property type="match status" value="1"/>
</dbReference>
<evidence type="ECO:0000256" key="10">
    <source>
        <dbReference type="ARBA" id="ARBA00034808"/>
    </source>
</evidence>
<accession>A0A021VTE1</accession>
<keyword evidence="4" id="KW-0378">Hydrolase</keyword>
<dbReference type="InterPro" id="IPR004589">
    <property type="entry name" value="DNA_helicase_ATP-dep_RecQ"/>
</dbReference>
<evidence type="ECO:0000313" key="17">
    <source>
        <dbReference type="Proteomes" id="UP000019753"/>
    </source>
</evidence>
<evidence type="ECO:0000259" key="14">
    <source>
        <dbReference type="PROSITE" id="PS51192"/>
    </source>
</evidence>
<evidence type="ECO:0000259" key="15">
    <source>
        <dbReference type="PROSITE" id="PS51194"/>
    </source>
</evidence>
<dbReference type="Pfam" id="PF12073">
    <property type="entry name" value="DUF3553"/>
    <property type="match status" value="1"/>
</dbReference>
<dbReference type="GO" id="GO:0009378">
    <property type="term" value="F:four-way junction helicase activity"/>
    <property type="evidence" value="ECO:0007669"/>
    <property type="project" value="TreeGrafter"/>
</dbReference>
<evidence type="ECO:0000256" key="2">
    <source>
        <dbReference type="ARBA" id="ARBA00022723"/>
    </source>
</evidence>
<dbReference type="InterPro" id="IPR014001">
    <property type="entry name" value="Helicase_ATP-bd"/>
</dbReference>
<dbReference type="Pfam" id="PF16124">
    <property type="entry name" value="RecQ_Zn_bind"/>
    <property type="match status" value="1"/>
</dbReference>
<dbReference type="Proteomes" id="UP000019753">
    <property type="component" value="Unassembled WGS sequence"/>
</dbReference>
<dbReference type="GO" id="GO:0043590">
    <property type="term" value="C:bacterial nucleoid"/>
    <property type="evidence" value="ECO:0007669"/>
    <property type="project" value="TreeGrafter"/>
</dbReference>
<dbReference type="InterPro" id="IPR036388">
    <property type="entry name" value="WH-like_DNA-bd_sf"/>
</dbReference>
<dbReference type="SMART" id="SM00490">
    <property type="entry name" value="HELICc"/>
    <property type="match status" value="1"/>
</dbReference>
<dbReference type="GO" id="GO:0005737">
    <property type="term" value="C:cytoplasm"/>
    <property type="evidence" value="ECO:0007669"/>
    <property type="project" value="TreeGrafter"/>
</dbReference>
<feature type="domain" description="Helicase C-terminal" evidence="15">
    <location>
        <begin position="234"/>
        <end position="377"/>
    </location>
</feature>
<proteinExistence type="inferred from homology"/>
<dbReference type="GO" id="GO:0003677">
    <property type="term" value="F:DNA binding"/>
    <property type="evidence" value="ECO:0007669"/>
    <property type="project" value="UniProtKB-KW"/>
</dbReference>
<evidence type="ECO:0000256" key="8">
    <source>
        <dbReference type="ARBA" id="ARBA00023235"/>
    </source>
</evidence>
<comment type="similarity">
    <text evidence="1">Belongs to the helicase family. RecQ subfamily.</text>
</comment>
<protein>
    <recommendedName>
        <fullName evidence="11">ATP-dependent DNA helicase RecQ</fullName>
        <ecNumber evidence="10">5.6.2.4</ecNumber>
    </recommendedName>
    <alternativeName>
        <fullName evidence="12">DNA 3'-5' helicase RecQ</fullName>
    </alternativeName>
</protein>
<keyword evidence="7" id="KW-0238">DNA-binding</keyword>
<evidence type="ECO:0000256" key="7">
    <source>
        <dbReference type="ARBA" id="ARBA00023125"/>
    </source>
</evidence>
<keyword evidence="3" id="KW-0547">Nucleotide-binding</keyword>
<feature type="region of interest" description="Disordered" evidence="13">
    <location>
        <begin position="1"/>
        <end position="23"/>
    </location>
</feature>
<evidence type="ECO:0000256" key="9">
    <source>
        <dbReference type="ARBA" id="ARBA00034617"/>
    </source>
</evidence>
<dbReference type="InterPro" id="IPR011545">
    <property type="entry name" value="DEAD/DEAH_box_helicase_dom"/>
</dbReference>
<keyword evidence="5 16" id="KW-0347">Helicase</keyword>
<sequence>MVSAPQPASTSSRLGRRDRPGLDEAVETVLGPGARLREAQRDALDGLETHDTLLVARSGAGKTAVYAIATLLAGRTTVVVSPLLALQRDQVTALRAAGLRAEAVSSALGARRRRTVAEAVRRGDVDVVLLAPEQLAREDVLEDLARAGPGLLVVDEAHCVSEWGHDFRPDYRHLGGARRRIGDPRVLAMTATASPRVREEVVQGLGLCGARVLVHDADRPNIWLGARTVAGEAERDRVVVEAATSTAGAGIVYARTRRQVEDLVHALGAAGASALGYHAGLPADERRRTERAFLSGSADLVVATSAFGMGVDRADVRFVVHAGAPPSLDEYYQEVGRAGRDGAAAVAVLVHDAGDVGRNHYLRAGGTPRDSTLRRVLGALPATGAQHAPTRSEVGARAGTSARTTARVLGLLAAVGAARGDGDAWCRADDRSPTTVLAALHEHHERITALERSRVELVRTYAETTDCRRRVLLELLGEEHPDRCGTCDTCDAGTSRDVADDRVRVGQDVDHADWGRGTVSVVEPGRITVLFPDRGYVALDADVVLDSGLLTPLPGTA</sequence>
<dbReference type="RefSeq" id="WP_052022398.1">
    <property type="nucleotide sequence ID" value="NZ_AXCW01000031.1"/>
</dbReference>
<dbReference type="Gene3D" id="3.40.50.300">
    <property type="entry name" value="P-loop containing nucleotide triphosphate hydrolases"/>
    <property type="match status" value="2"/>
</dbReference>
<keyword evidence="8" id="KW-0413">Isomerase</keyword>
<dbReference type="GO" id="GO:0030894">
    <property type="term" value="C:replisome"/>
    <property type="evidence" value="ECO:0007669"/>
    <property type="project" value="TreeGrafter"/>
</dbReference>
<comment type="catalytic activity">
    <reaction evidence="9">
        <text>Couples ATP hydrolysis with the unwinding of duplex DNA by translocating in the 3'-5' direction.</text>
        <dbReference type="EC" id="5.6.2.4"/>
    </reaction>
</comment>
<dbReference type="CDD" id="cd17920">
    <property type="entry name" value="DEXHc_RecQ"/>
    <property type="match status" value="1"/>
</dbReference>
<comment type="caution">
    <text evidence="16">The sequence shown here is derived from an EMBL/GenBank/DDBJ whole genome shotgun (WGS) entry which is preliminary data.</text>
</comment>
<evidence type="ECO:0000256" key="4">
    <source>
        <dbReference type="ARBA" id="ARBA00022801"/>
    </source>
</evidence>
<dbReference type="PANTHER" id="PTHR13710:SF105">
    <property type="entry name" value="ATP-DEPENDENT DNA HELICASE Q1"/>
    <property type="match status" value="1"/>
</dbReference>
<dbReference type="PANTHER" id="PTHR13710">
    <property type="entry name" value="DNA HELICASE RECQ FAMILY MEMBER"/>
    <property type="match status" value="1"/>
</dbReference>
<evidence type="ECO:0000256" key="3">
    <source>
        <dbReference type="ARBA" id="ARBA00022741"/>
    </source>
</evidence>
<dbReference type="InterPro" id="IPR021938">
    <property type="entry name" value="DUF3553"/>
</dbReference>
<dbReference type="Pfam" id="PF00271">
    <property type="entry name" value="Helicase_C"/>
    <property type="match status" value="1"/>
</dbReference>
<evidence type="ECO:0000256" key="13">
    <source>
        <dbReference type="SAM" id="MobiDB-lite"/>
    </source>
</evidence>
<evidence type="ECO:0000256" key="11">
    <source>
        <dbReference type="ARBA" id="ARBA00044535"/>
    </source>
</evidence>
<dbReference type="NCBIfam" id="TIGR00614">
    <property type="entry name" value="recQ_fam"/>
    <property type="match status" value="1"/>
</dbReference>
<gene>
    <name evidence="16" type="ORF">N866_10635</name>
</gene>
<dbReference type="InterPro" id="IPR001650">
    <property type="entry name" value="Helicase_C-like"/>
</dbReference>
<feature type="domain" description="Helicase ATP-binding" evidence="14">
    <location>
        <begin position="43"/>
        <end position="211"/>
    </location>
</feature>
<organism evidence="16 17">
    <name type="scientific">Actinotalea ferrariae CF5-4</name>
    <dbReference type="NCBI Taxonomy" id="948458"/>
    <lineage>
        <taxon>Bacteria</taxon>
        <taxon>Bacillati</taxon>
        <taxon>Actinomycetota</taxon>
        <taxon>Actinomycetes</taxon>
        <taxon>Micrococcales</taxon>
        <taxon>Cellulomonadaceae</taxon>
        <taxon>Actinotalea</taxon>
    </lineage>
</organism>
<dbReference type="SMART" id="SM00487">
    <property type="entry name" value="DEXDc"/>
    <property type="match status" value="1"/>
</dbReference>
<dbReference type="AlphaFoldDB" id="A0A021VTE1"/>
<dbReference type="EMBL" id="AXCW01000031">
    <property type="protein sequence ID" value="EYR64469.1"/>
    <property type="molecule type" value="Genomic_DNA"/>
</dbReference>
<reference evidence="16 17" key="1">
    <citation type="submission" date="2014-01" db="EMBL/GenBank/DDBJ databases">
        <title>Actinotalea ferrariae CF5-4.</title>
        <authorList>
            <person name="Chen F."/>
            <person name="Li Y."/>
            <person name="Wang G."/>
        </authorList>
    </citation>
    <scope>NUCLEOTIDE SEQUENCE [LARGE SCALE GENOMIC DNA]</scope>
    <source>
        <strain evidence="16 17">CF5-4</strain>
    </source>
</reference>
<dbReference type="GO" id="GO:0016787">
    <property type="term" value="F:hydrolase activity"/>
    <property type="evidence" value="ECO:0007669"/>
    <property type="project" value="UniProtKB-KW"/>
</dbReference>
<dbReference type="GO" id="GO:0046872">
    <property type="term" value="F:metal ion binding"/>
    <property type="evidence" value="ECO:0007669"/>
    <property type="project" value="UniProtKB-KW"/>
</dbReference>
<evidence type="ECO:0000256" key="12">
    <source>
        <dbReference type="ARBA" id="ARBA00044550"/>
    </source>
</evidence>
<dbReference type="InterPro" id="IPR002464">
    <property type="entry name" value="DNA/RNA_helicase_DEAH_CS"/>
</dbReference>
<dbReference type="Pfam" id="PF00270">
    <property type="entry name" value="DEAD"/>
    <property type="match status" value="1"/>
</dbReference>
<dbReference type="GO" id="GO:0005524">
    <property type="term" value="F:ATP binding"/>
    <property type="evidence" value="ECO:0007669"/>
    <property type="project" value="UniProtKB-KW"/>
</dbReference>
<dbReference type="GO" id="GO:0006310">
    <property type="term" value="P:DNA recombination"/>
    <property type="evidence" value="ECO:0007669"/>
    <property type="project" value="InterPro"/>
</dbReference>
<dbReference type="InterPro" id="IPR027417">
    <property type="entry name" value="P-loop_NTPase"/>
</dbReference>
<dbReference type="SUPFAM" id="SSF52540">
    <property type="entry name" value="P-loop containing nucleoside triphosphate hydrolases"/>
    <property type="match status" value="1"/>
</dbReference>
<dbReference type="GO" id="GO:0006281">
    <property type="term" value="P:DNA repair"/>
    <property type="evidence" value="ECO:0007669"/>
    <property type="project" value="TreeGrafter"/>
</dbReference>
<keyword evidence="17" id="KW-1185">Reference proteome</keyword>
<dbReference type="EC" id="5.6.2.4" evidence="10"/>
<dbReference type="PROSITE" id="PS00690">
    <property type="entry name" value="DEAH_ATP_HELICASE"/>
    <property type="match status" value="1"/>
</dbReference>
<keyword evidence="2" id="KW-0479">Metal-binding</keyword>
<evidence type="ECO:0000256" key="5">
    <source>
        <dbReference type="ARBA" id="ARBA00022806"/>
    </source>
</evidence>
<dbReference type="GO" id="GO:0043138">
    <property type="term" value="F:3'-5' DNA helicase activity"/>
    <property type="evidence" value="ECO:0007669"/>
    <property type="project" value="UniProtKB-EC"/>
</dbReference>
<feature type="compositionally biased region" description="Polar residues" evidence="13">
    <location>
        <begin position="1"/>
        <end position="13"/>
    </location>
</feature>